<name>A0ABQ9YZI6_9CRUS</name>
<protein>
    <submittedName>
        <fullName evidence="1">Uncharacterized protein</fullName>
    </submittedName>
</protein>
<evidence type="ECO:0000313" key="1">
    <source>
        <dbReference type="EMBL" id="KAK4006058.1"/>
    </source>
</evidence>
<reference evidence="1 2" key="1">
    <citation type="journal article" date="2023" name="Nucleic Acids Res.">
        <title>The hologenome of Daphnia magna reveals possible DNA methylation and microbiome-mediated evolution of the host genome.</title>
        <authorList>
            <person name="Chaturvedi A."/>
            <person name="Li X."/>
            <person name="Dhandapani V."/>
            <person name="Marshall H."/>
            <person name="Kissane S."/>
            <person name="Cuenca-Cambronero M."/>
            <person name="Asole G."/>
            <person name="Calvet F."/>
            <person name="Ruiz-Romero M."/>
            <person name="Marangio P."/>
            <person name="Guigo R."/>
            <person name="Rago D."/>
            <person name="Mirbahai L."/>
            <person name="Eastwood N."/>
            <person name="Colbourne J.K."/>
            <person name="Zhou J."/>
            <person name="Mallon E."/>
            <person name="Orsini L."/>
        </authorList>
    </citation>
    <scope>NUCLEOTIDE SEQUENCE [LARGE SCALE GENOMIC DNA]</scope>
    <source>
        <strain evidence="1">LRV0_1</strain>
    </source>
</reference>
<gene>
    <name evidence="1" type="ORF">OUZ56_011188</name>
</gene>
<evidence type="ECO:0000313" key="2">
    <source>
        <dbReference type="Proteomes" id="UP001234178"/>
    </source>
</evidence>
<accession>A0ABQ9YZI6</accession>
<sequence length="110" mass="12797">MPVALLLSKRLSLVRVINRQESQNLEHRCQTVIVSSTADDNTSSRPIFERKFYTFYSRGPLILFSVQSFCSYSKNTEFLTSNHGSLPKYTIHMASQMYRPNRMMIRARIS</sequence>
<comment type="caution">
    <text evidence="1">The sequence shown here is derived from an EMBL/GenBank/DDBJ whole genome shotgun (WGS) entry which is preliminary data.</text>
</comment>
<organism evidence="1 2">
    <name type="scientific">Daphnia magna</name>
    <dbReference type="NCBI Taxonomy" id="35525"/>
    <lineage>
        <taxon>Eukaryota</taxon>
        <taxon>Metazoa</taxon>
        <taxon>Ecdysozoa</taxon>
        <taxon>Arthropoda</taxon>
        <taxon>Crustacea</taxon>
        <taxon>Branchiopoda</taxon>
        <taxon>Diplostraca</taxon>
        <taxon>Cladocera</taxon>
        <taxon>Anomopoda</taxon>
        <taxon>Daphniidae</taxon>
        <taxon>Daphnia</taxon>
    </lineage>
</organism>
<dbReference type="Proteomes" id="UP001234178">
    <property type="component" value="Unassembled WGS sequence"/>
</dbReference>
<proteinExistence type="predicted"/>
<keyword evidence="2" id="KW-1185">Reference proteome</keyword>
<dbReference type="EMBL" id="JAOYFB010000002">
    <property type="protein sequence ID" value="KAK4006058.1"/>
    <property type="molecule type" value="Genomic_DNA"/>
</dbReference>